<dbReference type="EMBL" id="BMAW01014191">
    <property type="protein sequence ID" value="GFT37860.1"/>
    <property type="molecule type" value="Genomic_DNA"/>
</dbReference>
<evidence type="ECO:0000313" key="2">
    <source>
        <dbReference type="Proteomes" id="UP000887013"/>
    </source>
</evidence>
<proteinExistence type="predicted"/>
<keyword evidence="2" id="KW-1185">Reference proteome</keyword>
<protein>
    <submittedName>
        <fullName evidence="1">Uncharacterized protein</fullName>
    </submittedName>
</protein>
<gene>
    <name evidence="1" type="ORF">NPIL_684741</name>
</gene>
<organism evidence="1 2">
    <name type="scientific">Nephila pilipes</name>
    <name type="common">Giant wood spider</name>
    <name type="synonym">Nephila maculata</name>
    <dbReference type="NCBI Taxonomy" id="299642"/>
    <lineage>
        <taxon>Eukaryota</taxon>
        <taxon>Metazoa</taxon>
        <taxon>Ecdysozoa</taxon>
        <taxon>Arthropoda</taxon>
        <taxon>Chelicerata</taxon>
        <taxon>Arachnida</taxon>
        <taxon>Araneae</taxon>
        <taxon>Araneomorphae</taxon>
        <taxon>Entelegynae</taxon>
        <taxon>Araneoidea</taxon>
        <taxon>Nephilidae</taxon>
        <taxon>Nephila</taxon>
    </lineage>
</organism>
<reference evidence="1" key="1">
    <citation type="submission" date="2020-08" db="EMBL/GenBank/DDBJ databases">
        <title>Multicomponent nature underlies the extraordinary mechanical properties of spider dragline silk.</title>
        <authorList>
            <person name="Kono N."/>
            <person name="Nakamura H."/>
            <person name="Mori M."/>
            <person name="Yoshida Y."/>
            <person name="Ohtoshi R."/>
            <person name="Malay A.D."/>
            <person name="Moran D.A.P."/>
            <person name="Tomita M."/>
            <person name="Numata K."/>
            <person name="Arakawa K."/>
        </authorList>
    </citation>
    <scope>NUCLEOTIDE SEQUENCE</scope>
</reference>
<comment type="caution">
    <text evidence="1">The sequence shown here is derived from an EMBL/GenBank/DDBJ whole genome shotgun (WGS) entry which is preliminary data.</text>
</comment>
<dbReference type="OrthoDB" id="10520629at2759"/>
<sequence length="89" mass="10648">MPFSMDDQIKQSWMRCFVARIPGWERLWGEQNNSKQSFFGTLGHAYSQMTSQKTSRACPIFKGFKLIEQSLKDNKVPHHWYDYWLKVED</sequence>
<evidence type="ECO:0000313" key="1">
    <source>
        <dbReference type="EMBL" id="GFT37860.1"/>
    </source>
</evidence>
<dbReference type="Proteomes" id="UP000887013">
    <property type="component" value="Unassembled WGS sequence"/>
</dbReference>
<dbReference type="AlphaFoldDB" id="A0A8X6NXY2"/>
<accession>A0A8X6NXY2</accession>
<name>A0A8X6NXY2_NEPPI</name>